<feature type="compositionally biased region" description="Basic residues" evidence="1">
    <location>
        <begin position="42"/>
        <end position="75"/>
    </location>
</feature>
<gene>
    <name evidence="2" type="ORF">H5410_039747</name>
</gene>
<evidence type="ECO:0000313" key="3">
    <source>
        <dbReference type="Proteomes" id="UP000824120"/>
    </source>
</evidence>
<dbReference type="AlphaFoldDB" id="A0A9J5XLV7"/>
<feature type="region of interest" description="Disordered" evidence="1">
    <location>
        <begin position="18"/>
        <end position="75"/>
    </location>
</feature>
<organism evidence="2 3">
    <name type="scientific">Solanum commersonii</name>
    <name type="common">Commerson's wild potato</name>
    <name type="synonym">Commerson's nightshade</name>
    <dbReference type="NCBI Taxonomy" id="4109"/>
    <lineage>
        <taxon>Eukaryota</taxon>
        <taxon>Viridiplantae</taxon>
        <taxon>Streptophyta</taxon>
        <taxon>Embryophyta</taxon>
        <taxon>Tracheophyta</taxon>
        <taxon>Spermatophyta</taxon>
        <taxon>Magnoliopsida</taxon>
        <taxon>eudicotyledons</taxon>
        <taxon>Gunneridae</taxon>
        <taxon>Pentapetalae</taxon>
        <taxon>asterids</taxon>
        <taxon>lamiids</taxon>
        <taxon>Solanales</taxon>
        <taxon>Solanaceae</taxon>
        <taxon>Solanoideae</taxon>
        <taxon>Solaneae</taxon>
        <taxon>Solanum</taxon>
    </lineage>
</organism>
<comment type="caution">
    <text evidence="2">The sequence shown here is derived from an EMBL/GenBank/DDBJ whole genome shotgun (WGS) entry which is preliminary data.</text>
</comment>
<keyword evidence="3" id="KW-1185">Reference proteome</keyword>
<proteinExistence type="predicted"/>
<dbReference type="Proteomes" id="UP000824120">
    <property type="component" value="Chromosome 8"/>
</dbReference>
<sequence>MMEGVAVAGVAAACGAHHMGHGGGHYPAPGTAHYGHYDHGKHDKGHGKFKQGKGKGKSKQGKFGKNHGGKFKKWK</sequence>
<evidence type="ECO:0000313" key="2">
    <source>
        <dbReference type="EMBL" id="KAG5589233.1"/>
    </source>
</evidence>
<protein>
    <submittedName>
        <fullName evidence="2">Uncharacterized protein</fullName>
    </submittedName>
</protein>
<name>A0A9J5XLV7_SOLCO</name>
<reference evidence="2 3" key="1">
    <citation type="submission" date="2020-09" db="EMBL/GenBank/DDBJ databases">
        <title>De no assembly of potato wild relative species, Solanum commersonii.</title>
        <authorList>
            <person name="Cho K."/>
        </authorList>
    </citation>
    <scope>NUCLEOTIDE SEQUENCE [LARGE SCALE GENOMIC DNA]</scope>
    <source>
        <strain evidence="2">LZ3.2</strain>
        <tissue evidence="2">Leaf</tissue>
    </source>
</reference>
<evidence type="ECO:0000256" key="1">
    <source>
        <dbReference type="SAM" id="MobiDB-lite"/>
    </source>
</evidence>
<accession>A0A9J5XLV7</accession>
<dbReference type="EMBL" id="JACXVP010000008">
    <property type="protein sequence ID" value="KAG5589233.1"/>
    <property type="molecule type" value="Genomic_DNA"/>
</dbReference>